<keyword evidence="2" id="KW-1185">Reference proteome</keyword>
<organism evidence="1 2">
    <name type="scientific">Trichonephila clavata</name>
    <name type="common">Joro spider</name>
    <name type="synonym">Nephila clavata</name>
    <dbReference type="NCBI Taxonomy" id="2740835"/>
    <lineage>
        <taxon>Eukaryota</taxon>
        <taxon>Metazoa</taxon>
        <taxon>Ecdysozoa</taxon>
        <taxon>Arthropoda</taxon>
        <taxon>Chelicerata</taxon>
        <taxon>Arachnida</taxon>
        <taxon>Araneae</taxon>
        <taxon>Araneomorphae</taxon>
        <taxon>Entelegynae</taxon>
        <taxon>Araneoidea</taxon>
        <taxon>Nephilidae</taxon>
        <taxon>Trichonephila</taxon>
    </lineage>
</organism>
<evidence type="ECO:0000313" key="1">
    <source>
        <dbReference type="EMBL" id="GFQ75578.1"/>
    </source>
</evidence>
<dbReference type="Proteomes" id="UP000887116">
    <property type="component" value="Unassembled WGS sequence"/>
</dbReference>
<evidence type="ECO:0000313" key="2">
    <source>
        <dbReference type="Proteomes" id="UP000887116"/>
    </source>
</evidence>
<sequence length="184" mass="20495">MIFSVAAVSDLSEAARILRKEKPFETKYEQTTQLFLPSTRPPCVDRLYGTACTTPVALMCTIDRYRTDGLSASQLFMVTPVLGGGAKRKKRKLLDIETRKPANFSLAARAKIAWSMARLPFPLWCRHLVVLTEAKREQHGTGASSFPRGAGHAPLLGVPFFHRARGYQRQGLRKDVATQEVPHS</sequence>
<protein>
    <submittedName>
        <fullName evidence="1">Uncharacterized protein</fullName>
    </submittedName>
</protein>
<dbReference type="OrthoDB" id="1060785at2759"/>
<proteinExistence type="predicted"/>
<comment type="caution">
    <text evidence="1">The sequence shown here is derived from an EMBL/GenBank/DDBJ whole genome shotgun (WGS) entry which is preliminary data.</text>
</comment>
<dbReference type="EMBL" id="BMAO01011689">
    <property type="protein sequence ID" value="GFQ75578.1"/>
    <property type="molecule type" value="Genomic_DNA"/>
</dbReference>
<accession>A0A8X6FB32</accession>
<dbReference type="AlphaFoldDB" id="A0A8X6FB32"/>
<feature type="non-terminal residue" evidence="1">
    <location>
        <position position="1"/>
    </location>
</feature>
<gene>
    <name evidence="1" type="primary">AVEN_170836_1</name>
    <name evidence="1" type="ORF">TNCT_406221</name>
</gene>
<reference evidence="1" key="1">
    <citation type="submission" date="2020-07" db="EMBL/GenBank/DDBJ databases">
        <title>Multicomponent nature underlies the extraordinary mechanical properties of spider dragline silk.</title>
        <authorList>
            <person name="Kono N."/>
            <person name="Nakamura H."/>
            <person name="Mori M."/>
            <person name="Yoshida Y."/>
            <person name="Ohtoshi R."/>
            <person name="Malay A.D."/>
            <person name="Moran D.A.P."/>
            <person name="Tomita M."/>
            <person name="Numata K."/>
            <person name="Arakawa K."/>
        </authorList>
    </citation>
    <scope>NUCLEOTIDE SEQUENCE</scope>
</reference>
<name>A0A8X6FB32_TRICU</name>